<organism evidence="11 12">
    <name type="scientific">Myxacorys almedinensis A</name>
    <dbReference type="NCBI Taxonomy" id="2690445"/>
    <lineage>
        <taxon>Bacteria</taxon>
        <taxon>Bacillati</taxon>
        <taxon>Cyanobacteriota</taxon>
        <taxon>Cyanophyceae</taxon>
        <taxon>Leptolyngbyales</taxon>
        <taxon>Leptolyngbyaceae</taxon>
        <taxon>Myxacorys</taxon>
        <taxon>Myxacorys almedinensis</taxon>
    </lineage>
</organism>
<dbReference type="EC" id="5.3.1.24" evidence="3 9"/>
<reference evidence="11" key="1">
    <citation type="submission" date="2019-12" db="EMBL/GenBank/DDBJ databases">
        <title>High-Quality draft genome sequences of three cyanobacteria isolated from the limestone walls of the Old Cathedral of Coimbra.</title>
        <authorList>
            <person name="Tiago I."/>
            <person name="Soares F."/>
            <person name="Portugal A."/>
        </authorList>
    </citation>
    <scope>NUCLEOTIDE SEQUENCE</scope>
    <source>
        <strain evidence="11">A</strain>
    </source>
</reference>
<protein>
    <recommendedName>
        <fullName evidence="4 9">N-(5'-phosphoribosyl)anthranilate isomerase</fullName>
        <shortName evidence="9">PRAI</shortName>
        <ecNumber evidence="3 9">5.3.1.24</ecNumber>
    </recommendedName>
</protein>
<dbReference type="InterPro" id="IPR044643">
    <property type="entry name" value="TrpF_fam"/>
</dbReference>
<evidence type="ECO:0000256" key="6">
    <source>
        <dbReference type="ARBA" id="ARBA00022822"/>
    </source>
</evidence>
<keyword evidence="5 9" id="KW-0028">Amino-acid biosynthesis</keyword>
<dbReference type="PANTHER" id="PTHR42894">
    <property type="entry name" value="N-(5'-PHOSPHORIBOSYL)ANTHRANILATE ISOMERASE"/>
    <property type="match status" value="1"/>
</dbReference>
<dbReference type="InterPro" id="IPR001240">
    <property type="entry name" value="PRAI_dom"/>
</dbReference>
<dbReference type="Pfam" id="PF00697">
    <property type="entry name" value="PRAI"/>
    <property type="match status" value="1"/>
</dbReference>
<evidence type="ECO:0000259" key="10">
    <source>
        <dbReference type="Pfam" id="PF00697"/>
    </source>
</evidence>
<name>A0A8J8CIC3_9CYAN</name>
<accession>A0A8J8CIC3</accession>
<evidence type="ECO:0000256" key="4">
    <source>
        <dbReference type="ARBA" id="ARBA00022272"/>
    </source>
</evidence>
<evidence type="ECO:0000256" key="7">
    <source>
        <dbReference type="ARBA" id="ARBA00023141"/>
    </source>
</evidence>
<keyword evidence="6 9" id="KW-0822">Tryptophan biosynthesis</keyword>
<dbReference type="GO" id="GO:0000162">
    <property type="term" value="P:L-tryptophan biosynthetic process"/>
    <property type="evidence" value="ECO:0007669"/>
    <property type="project" value="UniProtKB-UniRule"/>
</dbReference>
<feature type="domain" description="N-(5'phosphoribosyl) anthranilate isomerase (PRAI)" evidence="10">
    <location>
        <begin position="5"/>
        <end position="208"/>
    </location>
</feature>
<evidence type="ECO:0000256" key="1">
    <source>
        <dbReference type="ARBA" id="ARBA00001164"/>
    </source>
</evidence>
<evidence type="ECO:0000256" key="9">
    <source>
        <dbReference type="HAMAP-Rule" id="MF_00135"/>
    </source>
</evidence>
<dbReference type="Gene3D" id="3.20.20.70">
    <property type="entry name" value="Aldolase class I"/>
    <property type="match status" value="1"/>
</dbReference>
<proteinExistence type="inferred from homology"/>
<dbReference type="UniPathway" id="UPA00035">
    <property type="reaction ID" value="UER00042"/>
</dbReference>
<dbReference type="SUPFAM" id="SSF51366">
    <property type="entry name" value="Ribulose-phoshate binding barrel"/>
    <property type="match status" value="1"/>
</dbReference>
<evidence type="ECO:0000256" key="8">
    <source>
        <dbReference type="ARBA" id="ARBA00023235"/>
    </source>
</evidence>
<dbReference type="NCBIfam" id="NF002298">
    <property type="entry name" value="PRK01222.1-4"/>
    <property type="match status" value="1"/>
</dbReference>
<evidence type="ECO:0000256" key="3">
    <source>
        <dbReference type="ARBA" id="ARBA00012572"/>
    </source>
</evidence>
<evidence type="ECO:0000256" key="2">
    <source>
        <dbReference type="ARBA" id="ARBA00004664"/>
    </source>
</evidence>
<gene>
    <name evidence="9" type="primary">trpF</name>
    <name evidence="11" type="ORF">GS601_09890</name>
</gene>
<dbReference type="EMBL" id="WVIE01000009">
    <property type="protein sequence ID" value="NDJ17598.1"/>
    <property type="molecule type" value="Genomic_DNA"/>
</dbReference>
<evidence type="ECO:0000313" key="11">
    <source>
        <dbReference type="EMBL" id="NDJ17598.1"/>
    </source>
</evidence>
<comment type="similarity">
    <text evidence="9">Belongs to the TrpF family.</text>
</comment>
<dbReference type="GO" id="GO:0004640">
    <property type="term" value="F:phosphoribosylanthranilate isomerase activity"/>
    <property type="evidence" value="ECO:0007669"/>
    <property type="project" value="UniProtKB-UniRule"/>
</dbReference>
<dbReference type="Proteomes" id="UP000646053">
    <property type="component" value="Unassembled WGS sequence"/>
</dbReference>
<evidence type="ECO:0000313" key="12">
    <source>
        <dbReference type="Proteomes" id="UP000646053"/>
    </source>
</evidence>
<evidence type="ECO:0000256" key="5">
    <source>
        <dbReference type="ARBA" id="ARBA00022605"/>
    </source>
</evidence>
<comment type="caution">
    <text evidence="11">The sequence shown here is derived from an EMBL/GenBank/DDBJ whole genome shotgun (WGS) entry which is preliminary data.</text>
</comment>
<keyword evidence="7 9" id="KW-0057">Aromatic amino acid biosynthesis</keyword>
<dbReference type="InterPro" id="IPR011060">
    <property type="entry name" value="RibuloseP-bd_barrel"/>
</dbReference>
<comment type="pathway">
    <text evidence="2 9">Amino-acid biosynthesis; L-tryptophan biosynthesis; L-tryptophan from chorismate: step 3/5.</text>
</comment>
<dbReference type="InterPro" id="IPR013785">
    <property type="entry name" value="Aldolase_TIM"/>
</dbReference>
<comment type="catalytic activity">
    <reaction evidence="1 9">
        <text>N-(5-phospho-beta-D-ribosyl)anthranilate = 1-(2-carboxyphenylamino)-1-deoxy-D-ribulose 5-phosphate</text>
        <dbReference type="Rhea" id="RHEA:21540"/>
        <dbReference type="ChEBI" id="CHEBI:18277"/>
        <dbReference type="ChEBI" id="CHEBI:58613"/>
        <dbReference type="EC" id="5.3.1.24"/>
    </reaction>
</comment>
<dbReference type="PANTHER" id="PTHR42894:SF1">
    <property type="entry name" value="N-(5'-PHOSPHORIBOSYL)ANTHRANILATE ISOMERASE"/>
    <property type="match status" value="1"/>
</dbReference>
<keyword evidence="12" id="KW-1185">Reference proteome</keyword>
<dbReference type="CDD" id="cd00405">
    <property type="entry name" value="PRAI"/>
    <property type="match status" value="1"/>
</dbReference>
<keyword evidence="8 9" id="KW-0413">Isomerase</keyword>
<dbReference type="HAMAP" id="MF_00135">
    <property type="entry name" value="PRAI"/>
    <property type="match status" value="1"/>
</dbReference>
<dbReference type="RefSeq" id="WP_162423107.1">
    <property type="nucleotide sequence ID" value="NZ_WVIE01000009.1"/>
</dbReference>
<sequence>MELGVKICGITKPEQGRAIASLGATALGFICVPNTPRYVSPQQIRAIVEQLPDETPCDRVGVFLNASVEDICQTVENANLNCVQLHGSESTRFCDDLRVAFPDVKLIKALRIRSIADLNQASIYEPWVDALLLDAYHPDQAGGTGRTIDWAMLKQFRPHCPWFLAGGLNPHNVLDALNLVSPDGIDLSSGVETAPGDKNLRQVAQLFQTLKDSKHENTTICD</sequence>
<dbReference type="AlphaFoldDB" id="A0A8J8CIC3"/>